<proteinExistence type="predicted"/>
<dbReference type="InterPro" id="IPR002372">
    <property type="entry name" value="PQQ_rpt_dom"/>
</dbReference>
<keyword evidence="1" id="KW-0175">Coiled coil</keyword>
<dbReference type="InterPro" id="IPR015943">
    <property type="entry name" value="WD40/YVTN_repeat-like_dom_sf"/>
</dbReference>
<sequence length="954" mass="104112">MSTDSAEDFSPRPQPTAHEVEPGCSLDRRTFLQGTAAAAAIAAGGAASTGTASASAASTIVDGLKEAITGAATAGAIGGPQSLAVWVGAVALGEIYGGVSESPSADRHSLHQLVHNEIEWMNAHLVNFGNYMEDTRPIASLEARHGMATAWEDGDGSADAYDTALQMIRQYYELPEFNHAHTGNKALLQLSYIQGSGYDTDPQYNVQTTGEDDGGDPFIFRISDEREDVDLELHAGTQVDENAFDEIDHIEPDDGTMTTPIVDIIDDTGDDEETVDSFPIVTNDVIDAYDPDGEEFEIELDGTTYTTDLEFMVQNVGDYEEDPALGQQIAFEGPAFFELFHDIEEMSDDVVSNYDQSFIEDIYDELDAGNITPEQVRSPEGMARYLSGTDDVESERFQIAWMQQFGFERADMSLVRGMEVSWTGATDMQTDTDPDRDRRRTYPAEYVENETYDGVLFGSDLPDDGFQSGNEYAVGPQVFVPDADDDRIIAHTLGSDEENWSYEYTDPLNGGVAVSPDRSTVYVGHQDDGVVALDATDGTEIWDSENLGNRPRQTSVVPDGPVIASTTSETHGIDTDDGSQLWEYTEGSSSHSIPPDGDTVFTHDGPEVHSVDPSNGSQNWTHTLSGDALVSEAGVNGDLFALTDTDPIRLVAIDSEGSEKWSVDTDIPTDSHPRGIIEKTDGTLLVTEGGNGDIYAYDSSDGSEKWSEDVLPDFGGFMKGPRAPTSDKIIVYEHQETEFVVFDYTDRSTKTYQHPPTLNGARYVQMWHPSEQVDGMAAAAIINDENAEGQVNLTDGVLEIHDMYDAGGATIEHVNDETINDLETATGEDIDTIIDDMDEFDDESDIRYTRDVIDILEHYDAGDELENVHTEETDYSSPDYDTFDSTDFAEAMTSLEEKIEQIEEEDDDTNVSVGIDNPLDDFGDGAVWVGLAVIVMVVLTVVSIVTDAIPILNN</sequence>
<dbReference type="eggNOG" id="arCOG02933">
    <property type="taxonomic scope" value="Archaea"/>
</dbReference>
<dbReference type="InterPro" id="IPR006311">
    <property type="entry name" value="TAT_signal"/>
</dbReference>
<dbReference type="Pfam" id="PF13360">
    <property type="entry name" value="PQQ_2"/>
    <property type="match status" value="1"/>
</dbReference>
<evidence type="ECO:0000259" key="5">
    <source>
        <dbReference type="Pfam" id="PF26255"/>
    </source>
</evidence>
<dbReference type="InterPro" id="IPR018391">
    <property type="entry name" value="PQQ_b-propeller_rpt"/>
</dbReference>
<dbReference type="Gene3D" id="2.130.10.10">
    <property type="entry name" value="YVTN repeat-like/Quinoprotein amine dehydrogenase"/>
    <property type="match status" value="1"/>
</dbReference>
<dbReference type="InterPro" id="IPR058677">
    <property type="entry name" value="ORF4_N"/>
</dbReference>
<dbReference type="RefSeq" id="WP_006087946.1">
    <property type="nucleotide sequence ID" value="NZ_AOHW01000004.1"/>
</dbReference>
<dbReference type="InterPro" id="IPR011047">
    <property type="entry name" value="Quinoprotein_ADH-like_sf"/>
</dbReference>
<dbReference type="eggNOG" id="arCOG02556">
    <property type="taxonomic scope" value="Archaea"/>
</dbReference>
<evidence type="ECO:0000256" key="3">
    <source>
        <dbReference type="SAM" id="Phobius"/>
    </source>
</evidence>
<keyword evidence="3" id="KW-0472">Membrane</keyword>
<evidence type="ECO:0000256" key="1">
    <source>
        <dbReference type="SAM" id="Coils"/>
    </source>
</evidence>
<keyword evidence="3" id="KW-1133">Transmembrane helix</keyword>
<dbReference type="PROSITE" id="PS51318">
    <property type="entry name" value="TAT"/>
    <property type="match status" value="1"/>
</dbReference>
<reference evidence="6 7" key="1">
    <citation type="journal article" date="2014" name="PLoS Genet.">
        <title>Phylogenetically driven sequencing of extremely halophilic archaea reveals strategies for static and dynamic osmo-response.</title>
        <authorList>
            <person name="Becker E.A."/>
            <person name="Seitzer P.M."/>
            <person name="Tritt A."/>
            <person name="Larsen D."/>
            <person name="Krusor M."/>
            <person name="Yao A.I."/>
            <person name="Wu D."/>
            <person name="Madern D."/>
            <person name="Eisen J.A."/>
            <person name="Darling A.E."/>
            <person name="Facciotti M.T."/>
        </authorList>
    </citation>
    <scope>NUCLEOTIDE SEQUENCE [LARGE SCALE GENOMIC DNA]</scope>
    <source>
        <strain evidence="6 7">GA33</strain>
    </source>
</reference>
<dbReference type="STRING" id="1114856.GCA_000383975_03946"/>
<feature type="region of interest" description="Disordered" evidence="2">
    <location>
        <begin position="1"/>
        <end position="24"/>
    </location>
</feature>
<feature type="domain" description="Pyrrolo-quinoline quinone repeat" evidence="4">
    <location>
        <begin position="485"/>
        <end position="628"/>
    </location>
</feature>
<dbReference type="OrthoDB" id="206221at2157"/>
<accession>L9WCZ2</accession>
<dbReference type="SMART" id="SM00564">
    <property type="entry name" value="PQQ"/>
    <property type="match status" value="6"/>
</dbReference>
<dbReference type="EMBL" id="AOHW01000004">
    <property type="protein sequence ID" value="ELY46183.1"/>
    <property type="molecule type" value="Genomic_DNA"/>
</dbReference>
<evidence type="ECO:0000313" key="7">
    <source>
        <dbReference type="Proteomes" id="UP000011599"/>
    </source>
</evidence>
<feature type="coiled-coil region" evidence="1">
    <location>
        <begin position="885"/>
        <end position="912"/>
    </location>
</feature>
<name>L9WCZ2_9EURY</name>
<evidence type="ECO:0000256" key="2">
    <source>
        <dbReference type="SAM" id="MobiDB-lite"/>
    </source>
</evidence>
<keyword evidence="3" id="KW-0812">Transmembrane</keyword>
<feature type="domain" description="Envelope protein N-terminal" evidence="5">
    <location>
        <begin position="100"/>
        <end position="406"/>
    </location>
</feature>
<gene>
    <name evidence="6" type="ORF">C496_01411</name>
</gene>
<keyword evidence="7" id="KW-1185">Reference proteome</keyword>
<feature type="transmembrane region" description="Helical" evidence="3">
    <location>
        <begin position="927"/>
        <end position="952"/>
    </location>
</feature>
<dbReference type="PATRIC" id="fig|1114856.3.peg.288"/>
<evidence type="ECO:0000259" key="4">
    <source>
        <dbReference type="Pfam" id="PF13360"/>
    </source>
</evidence>
<comment type="caution">
    <text evidence="6">The sequence shown here is derived from an EMBL/GenBank/DDBJ whole genome shotgun (WGS) entry which is preliminary data.</text>
</comment>
<dbReference type="SUPFAM" id="SSF50998">
    <property type="entry name" value="Quinoprotein alcohol dehydrogenase-like"/>
    <property type="match status" value="1"/>
</dbReference>
<dbReference type="PANTHER" id="PTHR34512">
    <property type="entry name" value="CELL SURFACE PROTEIN"/>
    <property type="match status" value="1"/>
</dbReference>
<dbReference type="Proteomes" id="UP000011599">
    <property type="component" value="Unassembled WGS sequence"/>
</dbReference>
<dbReference type="Pfam" id="PF26255">
    <property type="entry name" value="Viral_env_HRPV"/>
    <property type="match status" value="1"/>
</dbReference>
<dbReference type="AlphaFoldDB" id="L9WCZ2"/>
<feature type="region of interest" description="Disordered" evidence="2">
    <location>
        <begin position="542"/>
        <end position="576"/>
    </location>
</feature>
<organism evidence="6 7">
    <name type="scientific">Natronorubrum tibetense GA33</name>
    <dbReference type="NCBI Taxonomy" id="1114856"/>
    <lineage>
        <taxon>Archaea</taxon>
        <taxon>Methanobacteriati</taxon>
        <taxon>Methanobacteriota</taxon>
        <taxon>Stenosarchaea group</taxon>
        <taxon>Halobacteria</taxon>
        <taxon>Halobacteriales</taxon>
        <taxon>Natrialbaceae</taxon>
        <taxon>Natronorubrum</taxon>
    </lineage>
</organism>
<protein>
    <submittedName>
        <fullName evidence="6">Uncharacterized protein</fullName>
    </submittedName>
</protein>
<dbReference type="PANTHER" id="PTHR34512:SF30">
    <property type="entry name" value="OUTER MEMBRANE PROTEIN ASSEMBLY FACTOR BAMB"/>
    <property type="match status" value="1"/>
</dbReference>
<evidence type="ECO:0000313" key="6">
    <source>
        <dbReference type="EMBL" id="ELY46183.1"/>
    </source>
</evidence>